<dbReference type="PANTHER" id="PTHR43649">
    <property type="entry name" value="ARABINOSE-BINDING PROTEIN-RELATED"/>
    <property type="match status" value="1"/>
</dbReference>
<comment type="subcellular location">
    <subcellularLocation>
        <location evidence="1">Cell envelope</location>
    </subcellularLocation>
</comment>
<gene>
    <name evidence="7" type="primary">ngcE</name>
    <name evidence="7" type="ORF">CHT91_03980</name>
</gene>
<dbReference type="GO" id="GO:0030313">
    <property type="term" value="C:cell envelope"/>
    <property type="evidence" value="ECO:0007669"/>
    <property type="project" value="UniProtKB-SubCell"/>
</dbReference>
<dbReference type="SUPFAM" id="SSF53850">
    <property type="entry name" value="Periplasmic binding protein-like II"/>
    <property type="match status" value="1"/>
</dbReference>
<dbReference type="NCBIfam" id="TIGR03851">
    <property type="entry name" value="chitin_NgcE"/>
    <property type="match status" value="1"/>
</dbReference>
<dbReference type="PROSITE" id="PS51318">
    <property type="entry name" value="TAT"/>
    <property type="match status" value="1"/>
</dbReference>
<evidence type="ECO:0000256" key="1">
    <source>
        <dbReference type="ARBA" id="ARBA00004196"/>
    </source>
</evidence>
<dbReference type="Proteomes" id="UP000259211">
    <property type="component" value="Unassembled WGS sequence"/>
</dbReference>
<dbReference type="InterPro" id="IPR022386">
    <property type="entry name" value="Chitin_NgcE"/>
</dbReference>
<proteinExistence type="inferred from homology"/>
<evidence type="ECO:0000256" key="6">
    <source>
        <dbReference type="SAM" id="SignalP"/>
    </source>
</evidence>
<organism evidence="7 8">
    <name type="scientific">Cutibacterium avidum</name>
    <dbReference type="NCBI Taxonomy" id="33010"/>
    <lineage>
        <taxon>Bacteria</taxon>
        <taxon>Bacillati</taxon>
        <taxon>Actinomycetota</taxon>
        <taxon>Actinomycetes</taxon>
        <taxon>Propionibacteriales</taxon>
        <taxon>Propionibacteriaceae</taxon>
        <taxon>Cutibacterium</taxon>
    </lineage>
</organism>
<reference evidence="7 8" key="1">
    <citation type="submission" date="2017-07" db="EMBL/GenBank/DDBJ databases">
        <authorList>
            <person name="Sun Z.S."/>
            <person name="Albrecht U."/>
            <person name="Echele G."/>
            <person name="Lee C.C."/>
        </authorList>
    </citation>
    <scope>NUCLEOTIDE SEQUENCE [LARGE SCALE GENOMIC DNA]</scope>
    <source>
        <strain evidence="7 8">P16-029</strain>
    </source>
</reference>
<dbReference type="AlphaFoldDB" id="A0A3E2DL08"/>
<dbReference type="InterPro" id="IPR006059">
    <property type="entry name" value="SBP"/>
</dbReference>
<evidence type="ECO:0000313" key="8">
    <source>
        <dbReference type="Proteomes" id="UP000259211"/>
    </source>
</evidence>
<evidence type="ECO:0000256" key="5">
    <source>
        <dbReference type="SAM" id="MobiDB-lite"/>
    </source>
</evidence>
<feature type="chain" id="PRO_5017692512" evidence="6">
    <location>
        <begin position="33"/>
        <end position="472"/>
    </location>
</feature>
<feature type="signal peptide" evidence="6">
    <location>
        <begin position="1"/>
        <end position="32"/>
    </location>
</feature>
<evidence type="ECO:0000256" key="2">
    <source>
        <dbReference type="ARBA" id="ARBA00008520"/>
    </source>
</evidence>
<dbReference type="Pfam" id="PF01547">
    <property type="entry name" value="SBP_bac_1"/>
    <property type="match status" value="1"/>
</dbReference>
<dbReference type="InterPro" id="IPR050490">
    <property type="entry name" value="Bact_solute-bd_prot1"/>
</dbReference>
<dbReference type="EMBL" id="NOWI01000003">
    <property type="protein sequence ID" value="RFT45968.1"/>
    <property type="molecule type" value="Genomic_DNA"/>
</dbReference>
<accession>A0A3E2DL08</accession>
<evidence type="ECO:0000256" key="4">
    <source>
        <dbReference type="ARBA" id="ARBA00022729"/>
    </source>
</evidence>
<keyword evidence="4 6" id="KW-0732">Signal</keyword>
<protein>
    <submittedName>
        <fullName evidence="7">Carbohydrate ABC transporter, N-acetylglucosamine/diacetylchitobiose-binding protein</fullName>
    </submittedName>
</protein>
<keyword evidence="3" id="KW-0813">Transport</keyword>
<dbReference type="RefSeq" id="WP_117188883.1">
    <property type="nucleotide sequence ID" value="NZ_NOWI01000003.1"/>
</dbReference>
<name>A0A3E2DL08_9ACTN</name>
<sequence>MSQSTFPRRGFIKGLGAAAIAAPLASMLSSCAAGTGGGEDDTKQKSAAAKSKGNPFGMAENSKLDAVVFNGGYGIAYCEYAANLMKKKWPKTESVSVKASNHIGQELQPRFADGNPPDVLDNAGSGRINVSAILDQLDSIDDLLEAENYEGKKIADTLYAGVKDTGTYGDKFIELNYVMSAYCLWYSGSLFKEHGWEAPETWDDLLKLGEEAKKAGKYLFLFGKEAADYYMLMCLGSAIKEGGDEVRLNFENLKPKAWSQEPMQAALTSLKKIIDNGYMKPGGAGTQFTAAQSQWCHDQAALLYPSGSWIENEMKSQTKSGFDMMGCPEPSVSNSPAMGHGALHAGPREAFLFPSKAKNPGAGKEFMRAMLSKEAATSFAKTVHVPTIVKGSVPEDGFGSTALMSLSKMLDAAEDKMFPIRFSAFYGMTKDNLVPWNDFLSGKKSVKELTDAMQAISDKVANDSSIKKPTFK</sequence>
<evidence type="ECO:0000313" key="7">
    <source>
        <dbReference type="EMBL" id="RFT45968.1"/>
    </source>
</evidence>
<comment type="similarity">
    <text evidence="2">Belongs to the bacterial solute-binding protein 1 family.</text>
</comment>
<evidence type="ECO:0000256" key="3">
    <source>
        <dbReference type="ARBA" id="ARBA00022448"/>
    </source>
</evidence>
<feature type="region of interest" description="Disordered" evidence="5">
    <location>
        <begin position="33"/>
        <end position="54"/>
    </location>
</feature>
<dbReference type="Gene3D" id="3.40.190.10">
    <property type="entry name" value="Periplasmic binding protein-like II"/>
    <property type="match status" value="1"/>
</dbReference>
<dbReference type="InterPro" id="IPR006311">
    <property type="entry name" value="TAT_signal"/>
</dbReference>
<comment type="caution">
    <text evidence="7">The sequence shown here is derived from an EMBL/GenBank/DDBJ whole genome shotgun (WGS) entry which is preliminary data.</text>
</comment>
<dbReference type="PANTHER" id="PTHR43649:SF31">
    <property type="entry name" value="SN-GLYCEROL-3-PHOSPHATE-BINDING PERIPLASMIC PROTEIN UGPB"/>
    <property type="match status" value="1"/>
</dbReference>